<dbReference type="Proteomes" id="UP000215256">
    <property type="component" value="Chromosome 1"/>
</dbReference>
<accession>A0A248UIB5</accession>
<organism evidence="1 2">
    <name type="scientific">Ochrobactrum quorumnocens</name>
    <dbReference type="NCBI Taxonomy" id="271865"/>
    <lineage>
        <taxon>Bacteria</taxon>
        <taxon>Pseudomonadati</taxon>
        <taxon>Pseudomonadota</taxon>
        <taxon>Alphaproteobacteria</taxon>
        <taxon>Hyphomicrobiales</taxon>
        <taxon>Brucellaceae</taxon>
        <taxon>Brucella/Ochrobactrum group</taxon>
        <taxon>Ochrobactrum</taxon>
    </lineage>
</organism>
<gene>
    <name evidence="1" type="ORF">CES85_0671</name>
</gene>
<protein>
    <submittedName>
        <fullName evidence="1">Uncharacterized protein</fullName>
    </submittedName>
</protein>
<reference evidence="1 2" key="1">
    <citation type="submission" date="2017-07" db="EMBL/GenBank/DDBJ databases">
        <title>Phylogenetic study on the rhizospheric bacterium Ochrobactrum sp. A44.</title>
        <authorList>
            <person name="Krzyzanowska D.M."/>
            <person name="Ossowicki A."/>
            <person name="Rajewska M."/>
            <person name="Maciag T."/>
            <person name="Kaczynski Z."/>
            <person name="Czerwicka M."/>
            <person name="Jafra S."/>
        </authorList>
    </citation>
    <scope>NUCLEOTIDE SEQUENCE [LARGE SCALE GENOMIC DNA]</scope>
    <source>
        <strain evidence="1 2">A44</strain>
    </source>
</reference>
<name>A0A248UIB5_9HYPH</name>
<evidence type="ECO:0000313" key="1">
    <source>
        <dbReference type="EMBL" id="ASV86151.1"/>
    </source>
</evidence>
<dbReference type="AlphaFoldDB" id="A0A248UIB5"/>
<sequence length="44" mass="5192">MPHRLFEIYDYASHDLYLHQMQKRLTCIHLKDKIAAFVKICGGS</sequence>
<dbReference type="EMBL" id="CP022604">
    <property type="protein sequence ID" value="ASV86151.1"/>
    <property type="molecule type" value="Genomic_DNA"/>
</dbReference>
<dbReference type="KEGG" id="och:CES85_0671"/>
<proteinExistence type="predicted"/>
<evidence type="ECO:0000313" key="2">
    <source>
        <dbReference type="Proteomes" id="UP000215256"/>
    </source>
</evidence>